<accession>A0A3N4KFK2</accession>
<gene>
    <name evidence="2" type="ORF">P167DRAFT_366373</name>
</gene>
<proteinExistence type="predicted"/>
<evidence type="ECO:0000313" key="3">
    <source>
        <dbReference type="Proteomes" id="UP000277580"/>
    </source>
</evidence>
<dbReference type="AlphaFoldDB" id="A0A3N4KFK2"/>
<dbReference type="InParanoid" id="A0A3N4KFK2"/>
<reference evidence="2 3" key="1">
    <citation type="journal article" date="2018" name="Nat. Ecol. Evol.">
        <title>Pezizomycetes genomes reveal the molecular basis of ectomycorrhizal truffle lifestyle.</title>
        <authorList>
            <person name="Murat C."/>
            <person name="Payen T."/>
            <person name="Noel B."/>
            <person name="Kuo A."/>
            <person name="Morin E."/>
            <person name="Chen J."/>
            <person name="Kohler A."/>
            <person name="Krizsan K."/>
            <person name="Balestrini R."/>
            <person name="Da Silva C."/>
            <person name="Montanini B."/>
            <person name="Hainaut M."/>
            <person name="Levati E."/>
            <person name="Barry K.W."/>
            <person name="Belfiori B."/>
            <person name="Cichocki N."/>
            <person name="Clum A."/>
            <person name="Dockter R.B."/>
            <person name="Fauchery L."/>
            <person name="Guy J."/>
            <person name="Iotti M."/>
            <person name="Le Tacon F."/>
            <person name="Lindquist E.A."/>
            <person name="Lipzen A."/>
            <person name="Malagnac F."/>
            <person name="Mello A."/>
            <person name="Molinier V."/>
            <person name="Miyauchi S."/>
            <person name="Poulain J."/>
            <person name="Riccioni C."/>
            <person name="Rubini A."/>
            <person name="Sitrit Y."/>
            <person name="Splivallo R."/>
            <person name="Traeger S."/>
            <person name="Wang M."/>
            <person name="Zifcakova L."/>
            <person name="Wipf D."/>
            <person name="Zambonelli A."/>
            <person name="Paolocci F."/>
            <person name="Nowrousian M."/>
            <person name="Ottonello S."/>
            <person name="Baldrian P."/>
            <person name="Spatafora J.W."/>
            <person name="Henrissat B."/>
            <person name="Nagy L.G."/>
            <person name="Aury J.M."/>
            <person name="Wincker P."/>
            <person name="Grigoriev I.V."/>
            <person name="Bonfante P."/>
            <person name="Martin F.M."/>
        </authorList>
    </citation>
    <scope>NUCLEOTIDE SEQUENCE [LARGE SCALE GENOMIC DNA]</scope>
    <source>
        <strain evidence="2 3">CCBAS932</strain>
    </source>
</reference>
<dbReference type="EMBL" id="ML119168">
    <property type="protein sequence ID" value="RPB08122.1"/>
    <property type="molecule type" value="Genomic_DNA"/>
</dbReference>
<evidence type="ECO:0000256" key="1">
    <source>
        <dbReference type="SAM" id="MobiDB-lite"/>
    </source>
</evidence>
<keyword evidence="3" id="KW-1185">Reference proteome</keyword>
<organism evidence="2 3">
    <name type="scientific">Morchella conica CCBAS932</name>
    <dbReference type="NCBI Taxonomy" id="1392247"/>
    <lineage>
        <taxon>Eukaryota</taxon>
        <taxon>Fungi</taxon>
        <taxon>Dikarya</taxon>
        <taxon>Ascomycota</taxon>
        <taxon>Pezizomycotina</taxon>
        <taxon>Pezizomycetes</taxon>
        <taxon>Pezizales</taxon>
        <taxon>Morchellaceae</taxon>
        <taxon>Morchella</taxon>
    </lineage>
</organism>
<name>A0A3N4KFK2_9PEZI</name>
<evidence type="ECO:0000313" key="2">
    <source>
        <dbReference type="EMBL" id="RPB08122.1"/>
    </source>
</evidence>
<dbReference type="Proteomes" id="UP000277580">
    <property type="component" value="Unassembled WGS sequence"/>
</dbReference>
<sequence>MPPRPSRRDRVRAFFTEISNIRSRSRTTSPAPPPPHSPYLPPPTRVVQVQSLPSQSLSPTLPAPPPSTSITIASPPPIVTITSPSTLPSLATPALPQSVQSLPVVIATPQPQPQPPISPGLAENLAFVEALKMHIDTLSPEEQLQFKAGSTTITPEALISQTRNTMRLTTTRVAPGSVHHGSKDSWRRSMHI</sequence>
<protein>
    <submittedName>
        <fullName evidence="2">Uncharacterized protein</fullName>
    </submittedName>
</protein>
<feature type="region of interest" description="Disordered" evidence="1">
    <location>
        <begin position="16"/>
        <end position="75"/>
    </location>
</feature>
<feature type="compositionally biased region" description="Low complexity" evidence="1">
    <location>
        <begin position="45"/>
        <end position="60"/>
    </location>
</feature>
<dbReference type="OrthoDB" id="10616774at2759"/>
<feature type="compositionally biased region" description="Pro residues" evidence="1">
    <location>
        <begin position="30"/>
        <end position="44"/>
    </location>
</feature>